<feature type="transmembrane region" description="Helical" evidence="1">
    <location>
        <begin position="25"/>
        <end position="47"/>
    </location>
</feature>
<dbReference type="InterPro" id="IPR019426">
    <property type="entry name" value="7TM_GPCR_serpentine_rcpt_Srv"/>
</dbReference>
<feature type="transmembrane region" description="Helical" evidence="1">
    <location>
        <begin position="67"/>
        <end position="84"/>
    </location>
</feature>
<evidence type="ECO:0000313" key="2">
    <source>
        <dbReference type="EMBL" id="CEF70069.1"/>
    </source>
</evidence>
<dbReference type="InterPro" id="IPR051119">
    <property type="entry name" value="Nematode_SR-like"/>
</dbReference>
<keyword evidence="3" id="KW-1185">Reference proteome</keyword>
<dbReference type="AlphaFoldDB" id="A0A090LPE7"/>
<dbReference type="EMBL" id="LN609529">
    <property type="protein sequence ID" value="CEF70069.1"/>
    <property type="molecule type" value="Genomic_DNA"/>
</dbReference>
<keyword evidence="2" id="KW-0675">Receptor</keyword>
<feature type="transmembrane region" description="Helical" evidence="1">
    <location>
        <begin position="151"/>
        <end position="176"/>
    </location>
</feature>
<evidence type="ECO:0000256" key="1">
    <source>
        <dbReference type="SAM" id="Phobius"/>
    </source>
</evidence>
<keyword evidence="1" id="KW-0812">Transmembrane</keyword>
<protein>
    <submittedName>
        <fullName evidence="2 4">7TM GPCR, serpentine receptor class v (Srv) family-containing protein</fullName>
    </submittedName>
</protein>
<keyword evidence="1" id="KW-0472">Membrane</keyword>
<dbReference type="Pfam" id="PF10323">
    <property type="entry name" value="7TM_GPCR_Srv"/>
    <property type="match status" value="1"/>
</dbReference>
<reference evidence="4" key="2">
    <citation type="submission" date="2020-12" db="UniProtKB">
        <authorList>
            <consortium name="WormBaseParasite"/>
        </authorList>
    </citation>
    <scope>IDENTIFICATION</scope>
</reference>
<dbReference type="Gene3D" id="1.20.1070.10">
    <property type="entry name" value="Rhodopsin 7-helix transmembrane proteins"/>
    <property type="match status" value="1"/>
</dbReference>
<accession>A0A090LPE7</accession>
<sequence length="290" mass="34220">MTIFIGFSIFKNDPDFSSPFYHQKFFNACCEMIFIVVEYFIIRIPLFNIFNDWYIFAQNIPGIVHGLSWYLYIVVCIGQCNLMINRFIVLKRPTDINQENNKLTIYLIMFQVLLPSFMIFIPMNCHMKSYYTNNNKTLIFEVDNKTISNTLLTSGVIIGIIMCLFGTIIGTWNIFLLKKIVNHKNSYNKRIKKELPLFLYTFLQTIAFIILTITEIIQFISGSLNYDNWYALAIHIYPLSEDLLCLSDPFILYSTNKIVRKKFTKFWSNKLCLLNLFFFKKKVFVISHIS</sequence>
<evidence type="ECO:0000313" key="5">
    <source>
        <dbReference type="WormBase" id="SRAE_2000471000"/>
    </source>
</evidence>
<organism evidence="2">
    <name type="scientific">Strongyloides ratti</name>
    <name type="common">Parasitic roundworm</name>
    <dbReference type="NCBI Taxonomy" id="34506"/>
    <lineage>
        <taxon>Eukaryota</taxon>
        <taxon>Metazoa</taxon>
        <taxon>Ecdysozoa</taxon>
        <taxon>Nematoda</taxon>
        <taxon>Chromadorea</taxon>
        <taxon>Rhabditida</taxon>
        <taxon>Tylenchina</taxon>
        <taxon>Panagrolaimomorpha</taxon>
        <taxon>Strongyloidoidea</taxon>
        <taxon>Strongyloididae</taxon>
        <taxon>Strongyloides</taxon>
    </lineage>
</organism>
<dbReference type="PANTHER" id="PTHR31627:SF42">
    <property type="entry name" value="G_PROTEIN_RECEP_F1_2 DOMAIN-CONTAINING PROTEIN-RELATED"/>
    <property type="match status" value="1"/>
</dbReference>
<feature type="transmembrane region" description="Helical" evidence="1">
    <location>
        <begin position="105"/>
        <end position="123"/>
    </location>
</feature>
<name>A0A090LPE7_STRRB</name>
<reference evidence="2 3" key="1">
    <citation type="submission" date="2014-09" db="EMBL/GenBank/DDBJ databases">
        <authorList>
            <person name="Martin A.A."/>
        </authorList>
    </citation>
    <scope>NUCLEOTIDE SEQUENCE</scope>
    <source>
        <strain evidence="3">ED321</strain>
        <strain evidence="2">ED321 Heterogonic</strain>
    </source>
</reference>
<gene>
    <name evidence="2 4 5" type="ORF">SRAE_2000471000</name>
</gene>
<dbReference type="GeneID" id="36382441"/>
<dbReference type="WormBase" id="SRAE_2000471000">
    <property type="protein sequence ID" value="SRP10673"/>
    <property type="gene ID" value="WBGene00264948"/>
</dbReference>
<dbReference type="PANTHER" id="PTHR31627">
    <property type="entry name" value="SERPENTINE RECEPTOR CLASS GAMMA-RELATED"/>
    <property type="match status" value="1"/>
</dbReference>
<evidence type="ECO:0000313" key="3">
    <source>
        <dbReference type="Proteomes" id="UP000035682"/>
    </source>
</evidence>
<proteinExistence type="predicted"/>
<dbReference type="CTD" id="36382441"/>
<dbReference type="SUPFAM" id="SSF81321">
    <property type="entry name" value="Family A G protein-coupled receptor-like"/>
    <property type="match status" value="1"/>
</dbReference>
<dbReference type="Proteomes" id="UP000035682">
    <property type="component" value="Unplaced"/>
</dbReference>
<dbReference type="RefSeq" id="XP_024509268.1">
    <property type="nucleotide sequence ID" value="XM_024643617.1"/>
</dbReference>
<evidence type="ECO:0000313" key="4">
    <source>
        <dbReference type="WBParaSite" id="SRAE_2000471000.1"/>
    </source>
</evidence>
<feature type="transmembrane region" description="Helical" evidence="1">
    <location>
        <begin position="197"/>
        <end position="217"/>
    </location>
</feature>
<dbReference type="WBParaSite" id="SRAE_2000471000.1">
    <property type="protein sequence ID" value="SRAE_2000471000.1"/>
    <property type="gene ID" value="WBGene00264948"/>
</dbReference>
<keyword evidence="1" id="KW-1133">Transmembrane helix</keyword>